<accession>A0A5J4UYU2</accession>
<evidence type="ECO:0000313" key="1">
    <source>
        <dbReference type="EMBL" id="KAA6375689.1"/>
    </source>
</evidence>
<proteinExistence type="predicted"/>
<gene>
    <name evidence="1" type="ORF">EZS28_028786</name>
</gene>
<dbReference type="EMBL" id="SNRW01011055">
    <property type="protein sequence ID" value="KAA6375689.1"/>
    <property type="molecule type" value="Genomic_DNA"/>
</dbReference>
<protein>
    <submittedName>
        <fullName evidence="1">Uncharacterized protein</fullName>
    </submittedName>
</protein>
<organism evidence="1 2">
    <name type="scientific">Streblomastix strix</name>
    <dbReference type="NCBI Taxonomy" id="222440"/>
    <lineage>
        <taxon>Eukaryota</taxon>
        <taxon>Metamonada</taxon>
        <taxon>Preaxostyla</taxon>
        <taxon>Oxymonadida</taxon>
        <taxon>Streblomastigidae</taxon>
        <taxon>Streblomastix</taxon>
    </lineage>
</organism>
<evidence type="ECO:0000313" key="2">
    <source>
        <dbReference type="Proteomes" id="UP000324800"/>
    </source>
</evidence>
<name>A0A5J4UYU2_9EUKA</name>
<dbReference type="AlphaFoldDB" id="A0A5J4UYU2"/>
<sequence length="127" mass="14038">MVSFEILLQDTKQVVIGRRQISTPSANRVYVIVFPESFQCLKCIVSPVQKTVSKIFGSDVIRLDLFGTSYPSFTQAESKLFTQNTQLSSSVSKNRSPNAFASQIIGNITLALSIRTIFSAVGATWRN</sequence>
<comment type="caution">
    <text evidence="1">The sequence shown here is derived from an EMBL/GenBank/DDBJ whole genome shotgun (WGS) entry which is preliminary data.</text>
</comment>
<dbReference type="Proteomes" id="UP000324800">
    <property type="component" value="Unassembled WGS sequence"/>
</dbReference>
<reference evidence="1 2" key="1">
    <citation type="submission" date="2019-03" db="EMBL/GenBank/DDBJ databases">
        <title>Single cell metagenomics reveals metabolic interactions within the superorganism composed of flagellate Streblomastix strix and complex community of Bacteroidetes bacteria on its surface.</title>
        <authorList>
            <person name="Treitli S.C."/>
            <person name="Kolisko M."/>
            <person name="Husnik F."/>
            <person name="Keeling P."/>
            <person name="Hampl V."/>
        </authorList>
    </citation>
    <scope>NUCLEOTIDE SEQUENCE [LARGE SCALE GENOMIC DNA]</scope>
    <source>
        <strain evidence="1">ST1C</strain>
    </source>
</reference>